<name>A0ABR3BKH8_9TREE</name>
<evidence type="ECO:0000313" key="3">
    <source>
        <dbReference type="Proteomes" id="UP000054399"/>
    </source>
</evidence>
<dbReference type="EMBL" id="ATAM02000011">
    <property type="protein sequence ID" value="KAL0242300.1"/>
    <property type="molecule type" value="Genomic_DNA"/>
</dbReference>
<dbReference type="PROSITE" id="PS51471">
    <property type="entry name" value="FE2OG_OXY"/>
    <property type="match status" value="1"/>
</dbReference>
<reference evidence="3" key="1">
    <citation type="submission" date="2015-01" db="EMBL/GenBank/DDBJ databases">
        <title>The Genome Sequence of Cryptococcus gattii MMRL2647.</title>
        <authorList>
            <consortium name="The Broad Institute Genomics Platform"/>
            <person name="Cuomo C."/>
            <person name="Litvintseva A."/>
            <person name="Chen Y."/>
            <person name="Heitman J."/>
            <person name="Sun S."/>
            <person name="Springer D."/>
            <person name="Dromer F."/>
            <person name="Young S."/>
            <person name="Zeng Q."/>
            <person name="Gargeya S."/>
            <person name="Abouelleil A."/>
            <person name="Alvarado L."/>
            <person name="Chapman S.B."/>
            <person name="Gainer-Dewar J."/>
            <person name="Goldberg J."/>
            <person name="Griggs A."/>
            <person name="Gujja S."/>
            <person name="Hansen M."/>
            <person name="Howarth C."/>
            <person name="Imamovic A."/>
            <person name="Larimer J."/>
            <person name="Murphy C."/>
            <person name="Naylor J."/>
            <person name="Pearson M."/>
            <person name="Priest M."/>
            <person name="Roberts A."/>
            <person name="Saif S."/>
            <person name="Shea T."/>
            <person name="Sykes S."/>
            <person name="Wortman J."/>
            <person name="Nusbaum C."/>
            <person name="Birren B."/>
        </authorList>
    </citation>
    <scope>NUCLEOTIDE SEQUENCE [LARGE SCALE GENOMIC DNA]</scope>
    <source>
        <strain evidence="3">IND107</strain>
    </source>
</reference>
<comment type="caution">
    <text evidence="2">The sequence shown here is derived from an EMBL/GenBank/DDBJ whole genome shotgun (WGS) entry which is preliminary data.</text>
</comment>
<evidence type="ECO:0000313" key="2">
    <source>
        <dbReference type="EMBL" id="KAL0242300.1"/>
    </source>
</evidence>
<dbReference type="PANTHER" id="PTHR31573:SF4">
    <property type="entry name" value="FE2OG DIOXYGENASE DOMAIN-CONTAINING PROTEIN"/>
    <property type="match status" value="1"/>
</dbReference>
<evidence type="ECO:0000259" key="1">
    <source>
        <dbReference type="PROSITE" id="PS51471"/>
    </source>
</evidence>
<dbReference type="Pfam" id="PF13532">
    <property type="entry name" value="2OG-FeII_Oxy_2"/>
    <property type="match status" value="1"/>
</dbReference>
<dbReference type="Gene3D" id="2.60.120.590">
    <property type="entry name" value="Alpha-ketoglutarate-dependent dioxygenase AlkB-like"/>
    <property type="match status" value="1"/>
</dbReference>
<dbReference type="SUPFAM" id="SSF51197">
    <property type="entry name" value="Clavaminate synthase-like"/>
    <property type="match status" value="1"/>
</dbReference>
<reference evidence="2 3" key="2">
    <citation type="submission" date="2024-01" db="EMBL/GenBank/DDBJ databases">
        <title>Comparative genomics of Cryptococcus and Kwoniella reveals pathogenesis evolution and contrasting modes of karyotype evolution via chromosome fusion or intercentromeric recombination.</title>
        <authorList>
            <person name="Coelho M.A."/>
            <person name="David-Palma M."/>
            <person name="Shea T."/>
            <person name="Bowers K."/>
            <person name="Mcginley-Smith S."/>
            <person name="Mohammad A.W."/>
            <person name="Gnirke A."/>
            <person name="Yurkov A.M."/>
            <person name="Nowrousian M."/>
            <person name="Sun S."/>
            <person name="Cuomo C.A."/>
            <person name="Heitman J."/>
        </authorList>
    </citation>
    <scope>NUCLEOTIDE SEQUENCE [LARGE SCALE GENOMIC DNA]</scope>
    <source>
        <strain evidence="2 3">IND107</strain>
    </source>
</reference>
<dbReference type="PANTHER" id="PTHR31573">
    <property type="entry name" value="ALPHA-KETOGLUTARATE-DEPENDENT DIOXYGENASE ALKB HOMOLOG 2"/>
    <property type="match status" value="1"/>
</dbReference>
<dbReference type="GeneID" id="91992784"/>
<protein>
    <recommendedName>
        <fullName evidence="1">Fe2OG dioxygenase domain-containing protein</fullName>
    </recommendedName>
</protein>
<dbReference type="InterPro" id="IPR027450">
    <property type="entry name" value="AlkB-like"/>
</dbReference>
<sequence length="757" mass="84121">MSFCAQSAPWTSDTETFISPANVADQLSLPPSTGVSNLCNHEQISSNGQSKIINENADRPKIKSSTFCKVLRIVAGLPAPVPKAFPKGKDRAPTRRPPVWAESRQELCEALPYYRSFQSGLYMYKKVAYGYLLEAFPAPRDTWADKGRVIISHGGGQCICPKLPDGTQGPPTLQADQSPTDARIETLLQAAERRTPLVLIAGKGYEQLPWELDCAYVVLGWYWISYTWVEAEPVGKGISPPRTRDYFHRYKIRFDWIKSQGEPWWHCESYLPLDFDILQKNRPTITVPQTLGCAGAHEEVVSGLRTEARLNTPAEPFLPVNSGFIMNSPGPLLSSNDLMQGDSLKDKITYRATESCGEWPGDKEMTSCLPVITDQTEELQIHLYDTFVCPNCHENTPLIYKEGQICVKPSCPAFFLLRTTCGLLPIPPGFSLTFNYPFLLLRPTPKPLENLPYNLVPSSIDENISEGAECEASLGGRALWKGWVCTDCKRANCRYRWEVWECRHCGNLFAPLGLDASMPLSSLSPNLPPFMGDAMTVNKGRIIVLSSTKNIAIAYDLPDAGTVYHVISHDRRVADKLFNDYQVEAARGFWFQRRALKVNTVRGTLLAQHFAINSGVPYKYNVDTLSVPFDQSPSCVLAALNLISSGTSDVLKAETRFNEILSVMYREGQKMSWHDDGEPGLGPVVASLCLGSPANISFRSKANQANGISCAEVTLSFILSHGDIMIMQGRDIQKKYHHRAMPYGLRIAATARMISDS</sequence>
<dbReference type="RefSeq" id="XP_066611682.1">
    <property type="nucleotide sequence ID" value="XM_066760378.1"/>
</dbReference>
<dbReference type="InterPro" id="IPR032852">
    <property type="entry name" value="ALKBH2"/>
</dbReference>
<gene>
    <name evidence="2" type="ORF">I308_105929</name>
</gene>
<keyword evidence="3" id="KW-1185">Reference proteome</keyword>
<organism evidence="2 3">
    <name type="scientific">Cryptococcus tetragattii IND107</name>
    <dbReference type="NCBI Taxonomy" id="1296105"/>
    <lineage>
        <taxon>Eukaryota</taxon>
        <taxon>Fungi</taxon>
        <taxon>Dikarya</taxon>
        <taxon>Basidiomycota</taxon>
        <taxon>Agaricomycotina</taxon>
        <taxon>Tremellomycetes</taxon>
        <taxon>Tremellales</taxon>
        <taxon>Cryptococcaceae</taxon>
        <taxon>Cryptococcus</taxon>
        <taxon>Cryptococcus gattii species complex</taxon>
    </lineage>
</organism>
<feature type="domain" description="Fe2OG dioxygenase" evidence="1">
    <location>
        <begin position="656"/>
        <end position="755"/>
    </location>
</feature>
<accession>A0ABR3BKH8</accession>
<dbReference type="Proteomes" id="UP000054399">
    <property type="component" value="Unassembled WGS sequence"/>
</dbReference>
<dbReference type="InterPro" id="IPR037151">
    <property type="entry name" value="AlkB-like_sf"/>
</dbReference>
<proteinExistence type="predicted"/>
<dbReference type="InterPro" id="IPR005123">
    <property type="entry name" value="Oxoglu/Fe-dep_dioxygenase_dom"/>
</dbReference>